<keyword evidence="1" id="KW-1133">Transmembrane helix</keyword>
<proteinExistence type="predicted"/>
<keyword evidence="3" id="KW-1185">Reference proteome</keyword>
<evidence type="ECO:0000313" key="3">
    <source>
        <dbReference type="Proteomes" id="UP000295172"/>
    </source>
</evidence>
<comment type="caution">
    <text evidence="2">The sequence shown here is derived from an EMBL/GenBank/DDBJ whole genome shotgun (WGS) entry which is preliminary data.</text>
</comment>
<name>A0A4R4W9P9_9ACTN</name>
<gene>
    <name evidence="2" type="ORF">E1218_31460</name>
</gene>
<dbReference type="AlphaFoldDB" id="A0A4R4W9P9"/>
<reference evidence="2 3" key="1">
    <citation type="submission" date="2019-02" db="EMBL/GenBank/DDBJ databases">
        <title>Draft genome sequences of novel Actinobacteria.</title>
        <authorList>
            <person name="Sahin N."/>
            <person name="Ay H."/>
            <person name="Saygin H."/>
        </authorList>
    </citation>
    <scope>NUCLEOTIDE SEQUENCE [LARGE SCALE GENOMIC DNA]</scope>
    <source>
        <strain evidence="2 3">16K104</strain>
    </source>
</reference>
<dbReference type="RefSeq" id="WP_132326686.1">
    <property type="nucleotide sequence ID" value="NZ_SMKR01000200.1"/>
</dbReference>
<dbReference type="OrthoDB" id="5178481at2"/>
<evidence type="ECO:0000256" key="1">
    <source>
        <dbReference type="SAM" id="Phobius"/>
    </source>
</evidence>
<accession>A0A4R4W9P9</accession>
<keyword evidence="1" id="KW-0812">Transmembrane</keyword>
<feature type="transmembrane region" description="Helical" evidence="1">
    <location>
        <begin position="42"/>
        <end position="63"/>
    </location>
</feature>
<evidence type="ECO:0000313" key="2">
    <source>
        <dbReference type="EMBL" id="TDD15472.1"/>
    </source>
</evidence>
<keyword evidence="1" id="KW-0472">Membrane</keyword>
<dbReference type="EMBL" id="SMKR01000200">
    <property type="protein sequence ID" value="TDD15472.1"/>
    <property type="molecule type" value="Genomic_DNA"/>
</dbReference>
<dbReference type="Proteomes" id="UP000295172">
    <property type="component" value="Unassembled WGS sequence"/>
</dbReference>
<organism evidence="2 3">
    <name type="scientific">Kribbella turkmenica</name>
    <dbReference type="NCBI Taxonomy" id="2530375"/>
    <lineage>
        <taxon>Bacteria</taxon>
        <taxon>Bacillati</taxon>
        <taxon>Actinomycetota</taxon>
        <taxon>Actinomycetes</taxon>
        <taxon>Propionibacteriales</taxon>
        <taxon>Kribbellaceae</taxon>
        <taxon>Kribbella</taxon>
    </lineage>
</organism>
<protein>
    <submittedName>
        <fullName evidence="2">Uncharacterized protein</fullName>
    </submittedName>
</protein>
<sequence length="353" mass="37201">MNPTDEVDELLTQAGARWRAGQASAPEPDLDRIMGGRRRPRAWVPALAAASVAAIAAAALIVLPGGDKEPVAGPVTTGGPTGSLARGNQAPHDELLVRDGDRVRVGGRVIAVPGHDPVYCPSLPHPAIGWPKGGEPAPSCPAQYAVTLKGLDLNRIYEPKTIKGVRTGYVIVTGIWSGRTIEVRDQQVPVTKTTTLEQTLPPDQVPCPEPVGGWKTGRTPLDQPAVAAFLDARQDQVTDPSLLYPKGNVPGAPEVYTIGVAHGDLAAFRTAFAKVYTGNLCVHRVNLSKAELTRISTSVGDLMNKDLGVYRTGPEGVDKVGVGALVYDEALKTALTPLGLDNLTLDVAVKPVR</sequence>